<reference evidence="1 2" key="1">
    <citation type="submission" date="2016-03" db="EMBL/GenBank/DDBJ databases">
        <title>Choanephora cucurbitarum.</title>
        <authorList>
            <person name="Min B."/>
            <person name="Park H."/>
            <person name="Park J.-H."/>
            <person name="Shin H.-D."/>
            <person name="Choi I.-G."/>
        </authorList>
    </citation>
    <scope>NUCLEOTIDE SEQUENCE [LARGE SCALE GENOMIC DNA]</scope>
    <source>
        <strain evidence="1 2">KUS-F28377</strain>
    </source>
</reference>
<proteinExistence type="predicted"/>
<organism evidence="1 2">
    <name type="scientific">Choanephora cucurbitarum</name>
    <dbReference type="NCBI Taxonomy" id="101091"/>
    <lineage>
        <taxon>Eukaryota</taxon>
        <taxon>Fungi</taxon>
        <taxon>Fungi incertae sedis</taxon>
        <taxon>Mucoromycota</taxon>
        <taxon>Mucoromycotina</taxon>
        <taxon>Mucoromycetes</taxon>
        <taxon>Mucorales</taxon>
        <taxon>Mucorineae</taxon>
        <taxon>Choanephoraceae</taxon>
        <taxon>Choanephoroideae</taxon>
        <taxon>Choanephora</taxon>
    </lineage>
</organism>
<dbReference type="InParanoid" id="A0A1C7NHX0"/>
<dbReference type="EMBL" id="LUGH01000136">
    <property type="protein sequence ID" value="OBZ88711.1"/>
    <property type="molecule type" value="Genomic_DNA"/>
</dbReference>
<dbReference type="PANTHER" id="PTHR28360:SF1">
    <property type="entry name" value="DYNACTIN SUBUNIT 3"/>
    <property type="match status" value="1"/>
</dbReference>
<dbReference type="GO" id="GO:0061640">
    <property type="term" value="P:cytoskeleton-dependent cytokinesis"/>
    <property type="evidence" value="ECO:0007669"/>
    <property type="project" value="InterPro"/>
</dbReference>
<dbReference type="STRING" id="101091.A0A1C7NHX0"/>
<accession>A0A1C7NHX0</accession>
<dbReference type="OrthoDB" id="16729at2759"/>
<keyword evidence="2" id="KW-1185">Reference proteome</keyword>
<evidence type="ECO:0000313" key="1">
    <source>
        <dbReference type="EMBL" id="OBZ88711.1"/>
    </source>
</evidence>
<sequence>MDEYGFESRLRHLEHILVGQQSHQLTKTTSDSIYKRLDAIQKELNSVYKNNKPVKEFVAKYDGHAKLLNPNSSTYNLERETLAPDVKLELLLAAQEDLEKFAQEVKQVKDLEYVVNGTDFDVIETLGPKLAPLEVTHADQVKELNDLTRQISQFMERYNGTINTLSEIFIQWDHILTNLETHITALEHEKKATH</sequence>
<name>A0A1C7NHX0_9FUNG</name>
<gene>
    <name evidence="1" type="primary">DCTN3</name>
    <name evidence="1" type="ORF">A0J61_03239</name>
</gene>
<protein>
    <submittedName>
        <fullName evidence="1">Dynactin subunit 3</fullName>
    </submittedName>
</protein>
<dbReference type="GO" id="GO:0005869">
    <property type="term" value="C:dynactin complex"/>
    <property type="evidence" value="ECO:0007669"/>
    <property type="project" value="InterPro"/>
</dbReference>
<dbReference type="InterPro" id="IPR009991">
    <property type="entry name" value="DCTN3"/>
</dbReference>
<comment type="caution">
    <text evidence="1">The sequence shown here is derived from an EMBL/GenBank/DDBJ whole genome shotgun (WGS) entry which is preliminary data.</text>
</comment>
<dbReference type="Proteomes" id="UP000093000">
    <property type="component" value="Unassembled WGS sequence"/>
</dbReference>
<dbReference type="AlphaFoldDB" id="A0A1C7NHX0"/>
<dbReference type="Pfam" id="PF07426">
    <property type="entry name" value="Dynactin_p22"/>
    <property type="match status" value="1"/>
</dbReference>
<dbReference type="PANTHER" id="PTHR28360">
    <property type="entry name" value="DYNACTIN SUBUNIT 3"/>
    <property type="match status" value="1"/>
</dbReference>
<evidence type="ECO:0000313" key="2">
    <source>
        <dbReference type="Proteomes" id="UP000093000"/>
    </source>
</evidence>